<accession>A0A9X7B530</accession>
<keyword evidence="1" id="KW-1133">Transmembrane helix</keyword>
<reference evidence="2 3" key="1">
    <citation type="submission" date="2017-09" db="EMBL/GenBank/DDBJ databases">
        <title>Large-scale bioinformatics analysis of Bacillus genomes uncovers conserved roles of natural products in bacterial physiology.</title>
        <authorList>
            <consortium name="Agbiome Team Llc"/>
            <person name="Bleich R.M."/>
            <person name="Grubbs K.J."/>
            <person name="Santa Maria K.C."/>
            <person name="Allen S.E."/>
            <person name="Farag S."/>
            <person name="Shank E.A."/>
            <person name="Bowers A."/>
        </authorList>
    </citation>
    <scope>NUCLEOTIDE SEQUENCE [LARGE SCALE GENOMIC DNA]</scope>
    <source>
        <strain evidence="2 3">AFS060282</strain>
    </source>
</reference>
<evidence type="ECO:0000313" key="3">
    <source>
        <dbReference type="Proteomes" id="UP000226257"/>
    </source>
</evidence>
<dbReference type="EMBL" id="NVDQ01000109">
    <property type="protein sequence ID" value="PFU99141.1"/>
    <property type="molecule type" value="Genomic_DNA"/>
</dbReference>
<protein>
    <submittedName>
        <fullName evidence="2">Thiol reductase thioredoxin</fullName>
    </submittedName>
</protein>
<gene>
    <name evidence="2" type="ORF">COK98_32445</name>
</gene>
<comment type="caution">
    <text evidence="2">The sequence shown here is derived from an EMBL/GenBank/DDBJ whole genome shotgun (WGS) entry which is preliminary data.</text>
</comment>
<organism evidence="2 3">
    <name type="scientific">Bacillus cereus</name>
    <dbReference type="NCBI Taxonomy" id="1396"/>
    <lineage>
        <taxon>Bacteria</taxon>
        <taxon>Bacillati</taxon>
        <taxon>Bacillota</taxon>
        <taxon>Bacilli</taxon>
        <taxon>Bacillales</taxon>
        <taxon>Bacillaceae</taxon>
        <taxon>Bacillus</taxon>
        <taxon>Bacillus cereus group</taxon>
    </lineage>
</organism>
<feature type="transmembrane region" description="Helical" evidence="1">
    <location>
        <begin position="7"/>
        <end position="25"/>
    </location>
</feature>
<dbReference type="Proteomes" id="UP000226257">
    <property type="component" value="Unassembled WGS sequence"/>
</dbReference>
<dbReference type="AlphaFoldDB" id="A0A9X7B530"/>
<name>A0A9X7B530_BACCE</name>
<evidence type="ECO:0000256" key="1">
    <source>
        <dbReference type="SAM" id="Phobius"/>
    </source>
</evidence>
<sequence length="69" mass="7593">MKKVYKIGAVITTLCVACIAIFTLTKNESVKTETITPEKTIVSAADTKVSPENIKDISKEELNQKIQSH</sequence>
<keyword evidence="1" id="KW-0812">Transmembrane</keyword>
<keyword evidence="1" id="KW-0472">Membrane</keyword>
<proteinExistence type="predicted"/>
<evidence type="ECO:0000313" key="2">
    <source>
        <dbReference type="EMBL" id="PFU99141.1"/>
    </source>
</evidence>
<feature type="non-terminal residue" evidence="2">
    <location>
        <position position="69"/>
    </location>
</feature>